<evidence type="ECO:0000313" key="14">
    <source>
        <dbReference type="Proteomes" id="UP000198856"/>
    </source>
</evidence>
<dbReference type="InterPro" id="IPR001915">
    <property type="entry name" value="Peptidase_M48"/>
</dbReference>
<evidence type="ECO:0000256" key="6">
    <source>
        <dbReference type="ARBA" id="ARBA00022833"/>
    </source>
</evidence>
<proteinExistence type="inferred from homology"/>
<dbReference type="Proteomes" id="UP000198856">
    <property type="component" value="Unassembled WGS sequence"/>
</dbReference>
<evidence type="ECO:0000256" key="5">
    <source>
        <dbReference type="ARBA" id="ARBA00022801"/>
    </source>
</evidence>
<keyword evidence="4" id="KW-0479">Metal-binding</keyword>
<keyword evidence="8 10" id="KW-0482">Metalloprotease</keyword>
<keyword evidence="2 10" id="KW-0645">Protease</keyword>
<comment type="cofactor">
    <cofactor evidence="10">
        <name>Zn(2+)</name>
        <dbReference type="ChEBI" id="CHEBI:29105"/>
    </cofactor>
    <text evidence="10">Binds 1 zinc ion per subunit.</text>
</comment>
<dbReference type="Gene3D" id="3.30.2010.10">
    <property type="entry name" value="Metalloproteases ('zincins'), catalytic domain"/>
    <property type="match status" value="1"/>
</dbReference>
<gene>
    <name evidence="13" type="ORF">SAMN05216226_11314</name>
</gene>
<evidence type="ECO:0000256" key="11">
    <source>
        <dbReference type="SAM" id="Phobius"/>
    </source>
</evidence>
<reference evidence="13 14" key="1">
    <citation type="submission" date="2016-10" db="EMBL/GenBank/DDBJ databases">
        <authorList>
            <person name="de Groot N.N."/>
        </authorList>
    </citation>
    <scope>NUCLEOTIDE SEQUENCE [LARGE SCALE GENOMIC DNA]</scope>
    <source>
        <strain evidence="13 14">IBRC-M10015</strain>
    </source>
</reference>
<evidence type="ECO:0000256" key="4">
    <source>
        <dbReference type="ARBA" id="ARBA00022723"/>
    </source>
</evidence>
<dbReference type="AlphaFoldDB" id="A0A1G8Y0V0"/>
<keyword evidence="6 10" id="KW-0862">Zinc</keyword>
<dbReference type="RefSeq" id="WP_245683221.1">
    <property type="nucleotide sequence ID" value="NZ_FNFC01000013.1"/>
</dbReference>
<dbReference type="STRING" id="890420.SAMN05216226_11314"/>
<keyword evidence="9 11" id="KW-0472">Membrane</keyword>
<feature type="transmembrane region" description="Helical" evidence="11">
    <location>
        <begin position="155"/>
        <end position="177"/>
    </location>
</feature>
<dbReference type="InterPro" id="IPR050083">
    <property type="entry name" value="HtpX_protease"/>
</dbReference>
<organism evidence="13 14">
    <name type="scientific">Halovenus aranensis</name>
    <dbReference type="NCBI Taxonomy" id="890420"/>
    <lineage>
        <taxon>Archaea</taxon>
        <taxon>Methanobacteriati</taxon>
        <taxon>Methanobacteriota</taxon>
        <taxon>Stenosarchaea group</taxon>
        <taxon>Halobacteria</taxon>
        <taxon>Halobacteriales</taxon>
        <taxon>Haloarculaceae</taxon>
        <taxon>Halovenus</taxon>
    </lineage>
</organism>
<evidence type="ECO:0000256" key="3">
    <source>
        <dbReference type="ARBA" id="ARBA00022692"/>
    </source>
</evidence>
<dbReference type="Pfam" id="PF01435">
    <property type="entry name" value="Peptidase_M48"/>
    <property type="match status" value="1"/>
</dbReference>
<evidence type="ECO:0000259" key="12">
    <source>
        <dbReference type="Pfam" id="PF01435"/>
    </source>
</evidence>
<evidence type="ECO:0000313" key="13">
    <source>
        <dbReference type="EMBL" id="SDJ96401.1"/>
    </source>
</evidence>
<feature type="domain" description="Peptidase M48" evidence="12">
    <location>
        <begin position="81"/>
        <end position="283"/>
    </location>
</feature>
<evidence type="ECO:0000256" key="9">
    <source>
        <dbReference type="ARBA" id="ARBA00023136"/>
    </source>
</evidence>
<evidence type="ECO:0000256" key="2">
    <source>
        <dbReference type="ARBA" id="ARBA00022670"/>
    </source>
</evidence>
<dbReference type="GO" id="GO:0006508">
    <property type="term" value="P:proteolysis"/>
    <property type="evidence" value="ECO:0007669"/>
    <property type="project" value="UniProtKB-KW"/>
</dbReference>
<evidence type="ECO:0000256" key="8">
    <source>
        <dbReference type="ARBA" id="ARBA00023049"/>
    </source>
</evidence>
<feature type="transmembrane region" description="Helical" evidence="11">
    <location>
        <begin position="183"/>
        <end position="207"/>
    </location>
</feature>
<evidence type="ECO:0000256" key="10">
    <source>
        <dbReference type="RuleBase" id="RU003983"/>
    </source>
</evidence>
<dbReference type="PANTHER" id="PTHR43221">
    <property type="entry name" value="PROTEASE HTPX"/>
    <property type="match status" value="1"/>
</dbReference>
<evidence type="ECO:0000256" key="7">
    <source>
        <dbReference type="ARBA" id="ARBA00022989"/>
    </source>
</evidence>
<protein>
    <submittedName>
        <fullName evidence="13">Heat shock protein. Metallo peptidase. MEROPS family M48B</fullName>
    </submittedName>
</protein>
<keyword evidence="7 11" id="KW-1133">Transmembrane helix</keyword>
<keyword evidence="3 11" id="KW-0812">Transmembrane</keyword>
<dbReference type="PANTHER" id="PTHR43221:SF2">
    <property type="entry name" value="PROTEASE HTPX HOMOLOG"/>
    <property type="match status" value="1"/>
</dbReference>
<dbReference type="GO" id="GO:0046872">
    <property type="term" value="F:metal ion binding"/>
    <property type="evidence" value="ECO:0007669"/>
    <property type="project" value="UniProtKB-KW"/>
</dbReference>
<keyword evidence="14" id="KW-1185">Reference proteome</keyword>
<evidence type="ECO:0000256" key="1">
    <source>
        <dbReference type="ARBA" id="ARBA00022475"/>
    </source>
</evidence>
<keyword evidence="1" id="KW-1003">Cell membrane</keyword>
<feature type="transmembrane region" description="Helical" evidence="11">
    <location>
        <begin position="39"/>
        <end position="57"/>
    </location>
</feature>
<name>A0A1G8Y0V0_9EURY</name>
<keyword evidence="13" id="KW-0346">Stress response</keyword>
<dbReference type="GO" id="GO:0004222">
    <property type="term" value="F:metalloendopeptidase activity"/>
    <property type="evidence" value="ECO:0007669"/>
    <property type="project" value="InterPro"/>
</dbReference>
<sequence length="284" mass="31169">MVGHTQLRIRMAVVGTILFGLYLAVAGFVLAAYGTGAPVLILLSLGMVGYPFILYKFGRWSAVRGVGAEEMPERPEAGYRFDEIHRSTERLCDEMDLDKPKLMVADMGMPNAFAVGRRADGIVVISAEIIELLDHDELEGVIAHELAHLDNRDTVMMVMGQSIAALVGWVTYVVVAFRGENDIASIMVGYFASMVAQMIVTVFLMAISRYREYVADADAAEHTRNPDAMARALEKISTGAQGKEMKAEESVSALCIFGGERGLFATLFASHPPTEKRIERLRSM</sequence>
<dbReference type="EMBL" id="FNFC01000013">
    <property type="protein sequence ID" value="SDJ96401.1"/>
    <property type="molecule type" value="Genomic_DNA"/>
</dbReference>
<feature type="transmembrane region" description="Helical" evidence="11">
    <location>
        <begin position="12"/>
        <end position="33"/>
    </location>
</feature>
<accession>A0A1G8Y0V0</accession>
<keyword evidence="5 10" id="KW-0378">Hydrolase</keyword>
<comment type="similarity">
    <text evidence="10">Belongs to the peptidase M48 family.</text>
</comment>